<feature type="compositionally biased region" description="Basic and acidic residues" evidence="1">
    <location>
        <begin position="7"/>
        <end position="27"/>
    </location>
</feature>
<feature type="region of interest" description="Disordered" evidence="1">
    <location>
        <begin position="1"/>
        <end position="27"/>
    </location>
</feature>
<feature type="transmembrane region" description="Helical" evidence="2">
    <location>
        <begin position="74"/>
        <end position="92"/>
    </location>
</feature>
<feature type="transmembrane region" description="Helical" evidence="2">
    <location>
        <begin position="47"/>
        <end position="67"/>
    </location>
</feature>
<sequence>MSDDAFEEAKQQQEYSRLNEARKKEDNVRKQSLKKLFSPKKENEKRISFGGFLGIIWIIAIIVLKINGNWFGDVLLIGFIVCLAIALIIEIIKKGITAIPYILGMFLGFIGYAIIGIVKFIIGLFKKKNKNIEQGE</sequence>
<keyword evidence="2" id="KW-1133">Transmembrane helix</keyword>
<keyword evidence="2" id="KW-0472">Membrane</keyword>
<keyword evidence="2" id="KW-0812">Transmembrane</keyword>
<name>M2CLZ6_TREDN</name>
<comment type="caution">
    <text evidence="3">The sequence shown here is derived from an EMBL/GenBank/DDBJ whole genome shotgun (WGS) entry which is preliminary data.</text>
</comment>
<accession>M2CLZ6</accession>
<protein>
    <submittedName>
        <fullName evidence="3">Uncharacterized protein</fullName>
    </submittedName>
</protein>
<dbReference type="RefSeq" id="WP_002686823.1">
    <property type="nucleotide sequence ID" value="NZ_CM001794.1"/>
</dbReference>
<organism evidence="3">
    <name type="scientific">Treponema denticola H1-T</name>
    <dbReference type="NCBI Taxonomy" id="999431"/>
    <lineage>
        <taxon>Bacteria</taxon>
        <taxon>Pseudomonadati</taxon>
        <taxon>Spirochaetota</taxon>
        <taxon>Spirochaetia</taxon>
        <taxon>Spirochaetales</taxon>
        <taxon>Treponemataceae</taxon>
        <taxon>Treponema</taxon>
    </lineage>
</organism>
<dbReference type="HOGENOM" id="CLU_1874523_0_0_12"/>
<dbReference type="Proteomes" id="UP000011708">
    <property type="component" value="Chromosome"/>
</dbReference>
<dbReference type="PATRIC" id="fig|999431.4.peg.119"/>
<evidence type="ECO:0000313" key="3">
    <source>
        <dbReference type="EMBL" id="EMB34578.1"/>
    </source>
</evidence>
<evidence type="ECO:0000256" key="1">
    <source>
        <dbReference type="SAM" id="MobiDB-lite"/>
    </source>
</evidence>
<gene>
    <name evidence="3" type="ORF">HMPREF9725_00117</name>
</gene>
<dbReference type="EMBL" id="AGDW01000001">
    <property type="protein sequence ID" value="EMB34578.1"/>
    <property type="molecule type" value="Genomic_DNA"/>
</dbReference>
<reference evidence="3" key="1">
    <citation type="submission" date="2012-01" db="EMBL/GenBank/DDBJ databases">
        <title>The Genome Sequence of Treponema denticola H1-T.</title>
        <authorList>
            <consortium name="The Broad Institute Genome Sequencing Platform"/>
            <person name="Earl A."/>
            <person name="Ward D."/>
            <person name="Feldgarden M."/>
            <person name="Gevers D."/>
            <person name="Blanton J.M."/>
            <person name="Fenno C.J."/>
            <person name="Baranova O.V."/>
            <person name="Mathney J."/>
            <person name="Dewhirst F.E."/>
            <person name="Izard J."/>
            <person name="Young S.K."/>
            <person name="Zeng Q."/>
            <person name="Gargeya S."/>
            <person name="Fitzgerald M."/>
            <person name="Haas B."/>
            <person name="Abouelleil A."/>
            <person name="Alvarado L."/>
            <person name="Arachchi H.M."/>
            <person name="Berlin A."/>
            <person name="Chapman S.B."/>
            <person name="Gearin G."/>
            <person name="Goldberg J."/>
            <person name="Griggs A."/>
            <person name="Gujja S."/>
            <person name="Hansen M."/>
            <person name="Heiman D."/>
            <person name="Howarth C."/>
            <person name="Larimer J."/>
            <person name="Lui A."/>
            <person name="MacDonald P.J.P."/>
            <person name="McCowen C."/>
            <person name="Montmayeur A."/>
            <person name="Murphy C."/>
            <person name="Neiman D."/>
            <person name="Pearson M."/>
            <person name="Priest M."/>
            <person name="Roberts A."/>
            <person name="Saif S."/>
            <person name="Shea T."/>
            <person name="Sisk P."/>
            <person name="Stolte C."/>
            <person name="Sykes S."/>
            <person name="Wortman J."/>
            <person name="Nusbaum C."/>
            <person name="Birren B."/>
        </authorList>
    </citation>
    <scope>NUCLEOTIDE SEQUENCE [LARGE SCALE GENOMIC DNA]</scope>
    <source>
        <strain evidence="3">H1-T</strain>
    </source>
</reference>
<proteinExistence type="predicted"/>
<feature type="transmembrane region" description="Helical" evidence="2">
    <location>
        <begin position="98"/>
        <end position="122"/>
    </location>
</feature>
<dbReference type="AlphaFoldDB" id="M2CLZ6"/>
<evidence type="ECO:0000256" key="2">
    <source>
        <dbReference type="SAM" id="Phobius"/>
    </source>
</evidence>